<dbReference type="EMBL" id="CP058561">
    <property type="protein sequence ID" value="QUH30576.1"/>
    <property type="molecule type" value="Genomic_DNA"/>
</dbReference>
<name>A0A8J8MCV5_9FIRM</name>
<dbReference type="KEGG" id="vgu:HYG85_17325"/>
<evidence type="ECO:0000313" key="2">
    <source>
        <dbReference type="Proteomes" id="UP000677305"/>
    </source>
</evidence>
<accession>A0A8J8MCV5</accession>
<reference evidence="1 2" key="1">
    <citation type="submission" date="2020-07" db="EMBL/GenBank/DDBJ databases">
        <title>Vallitalea guaymasensis genome.</title>
        <authorList>
            <person name="Postec A."/>
        </authorList>
    </citation>
    <scope>NUCLEOTIDE SEQUENCE [LARGE SCALE GENOMIC DNA]</scope>
    <source>
        <strain evidence="1 2">Ra1766G1</strain>
    </source>
</reference>
<evidence type="ECO:0000313" key="1">
    <source>
        <dbReference type="EMBL" id="QUH30576.1"/>
    </source>
</evidence>
<proteinExistence type="predicted"/>
<dbReference type="AlphaFoldDB" id="A0A8J8MCV5"/>
<dbReference type="RefSeq" id="WP_212690727.1">
    <property type="nucleotide sequence ID" value="NZ_CAJXUH010000001.1"/>
</dbReference>
<dbReference type="Proteomes" id="UP000677305">
    <property type="component" value="Chromosome"/>
</dbReference>
<keyword evidence="2" id="KW-1185">Reference proteome</keyword>
<sequence length="56" mass="6666">MQKKMNKIKLYIDTNQANIDPQCLQEIIDLIIINPTQAEIEEILTDYDVIYERLKQ</sequence>
<gene>
    <name evidence="1" type="ORF">HYG85_17325</name>
</gene>
<organism evidence="1 2">
    <name type="scientific">Vallitalea guaymasensis</name>
    <dbReference type="NCBI Taxonomy" id="1185412"/>
    <lineage>
        <taxon>Bacteria</taxon>
        <taxon>Bacillati</taxon>
        <taxon>Bacillota</taxon>
        <taxon>Clostridia</taxon>
        <taxon>Lachnospirales</taxon>
        <taxon>Vallitaleaceae</taxon>
        <taxon>Vallitalea</taxon>
    </lineage>
</organism>
<protein>
    <submittedName>
        <fullName evidence="1">Uncharacterized protein</fullName>
    </submittedName>
</protein>